<evidence type="ECO:0000256" key="1">
    <source>
        <dbReference type="ARBA" id="ARBA00008001"/>
    </source>
</evidence>
<proteinExistence type="inferred from homology"/>
<evidence type="ECO:0000259" key="15">
    <source>
        <dbReference type="PROSITE" id="PS50878"/>
    </source>
</evidence>
<evidence type="ECO:0000256" key="12">
    <source>
        <dbReference type="ARBA" id="ARBA00048173"/>
    </source>
</evidence>
<dbReference type="AlphaFoldDB" id="A0A0D7BEW9"/>
<dbReference type="PRINTS" id="PR01365">
    <property type="entry name" value="TELOMERASERT"/>
</dbReference>
<evidence type="ECO:0000256" key="6">
    <source>
        <dbReference type="ARBA" id="ARBA00022695"/>
    </source>
</evidence>
<dbReference type="InterPro" id="IPR003545">
    <property type="entry name" value="Telomerase_RT"/>
</dbReference>
<dbReference type="EC" id="2.7.7.49" evidence="2 13"/>
<dbReference type="Proteomes" id="UP000054007">
    <property type="component" value="Unassembled WGS sequence"/>
</dbReference>
<dbReference type="GO" id="GO:0042162">
    <property type="term" value="F:telomeric DNA binding"/>
    <property type="evidence" value="ECO:0007669"/>
    <property type="project" value="TreeGrafter"/>
</dbReference>
<feature type="compositionally biased region" description="Basic and acidic residues" evidence="14">
    <location>
        <begin position="180"/>
        <end position="191"/>
    </location>
</feature>
<sequence length="779" mass="89150">MLRKRRDTNASPLHACYDSVKTLEAYFGVNATAPRTSEGRERTQYDVFLGTTYVCNVKDCENRAAALASLPKMRNMREVVQHAQALLIGRREKDNVLTVGCATNKAKKVHPSSVVRAFQSEEWSILFSSVGADRLLDTLTNASIFMTLPNDCLLQLTGKSIPRPSPPARDKPHKYTSKKRLADKLDTEPTAKRPKHTNLKRTESGNPAQVCSVSKSPNEIIFARQRLFYGRPTTLPNNTNLTLCGLYPRHILNQLMPAYPLGSDLKDDENEPQGKTEQERVEQENALHKAQQDKARCLSKYVFPRQYGLRSAFAFEAEGWGGALLPNFEDRNDEIQRMPKSVKTPKRVKPALVLLERLIWRHGKCKYALLRDATCPTKRKPGHSRDNDAVLELFASSISQIKSQVSLSLDSEGVSLIAPEPSPNNKPHILDYACSHTEVFRYVRAVIKAVIPNEFWGGEQNFKLVCDSVKEFVSARRFESISLHNVLQGFNTTGCGWLAPSKEQTRVAASDMYKRRELLEDFMYWFFDSFVMYVLKTAFYITESAPLRNRVLYFLHDDWRWLCAPLIQRLTSETFHKLTTEEARDIVRRRSLGISFVRLLPKESGVRPIVNLRRKKGKNDFSINQILRAAFEILTFERKNHPELLGTSILGRNDTYTKLKSFKKTMLDLHNQELPKLYFVKVDVQACFDNIDQTKLLEILQQVIRHSHYNMEKYLKVAQPAGHNISHKWLRRAFVDASGLHGVRQRACGIVAWRRVCRPGCHTIPRKETQNSGITQRTY</sequence>
<feature type="domain" description="Reverse transcriptase" evidence="15">
    <location>
        <begin position="581"/>
        <end position="779"/>
    </location>
</feature>
<protein>
    <recommendedName>
        <fullName evidence="3 13">Telomerase reverse transcriptase</fullName>
        <ecNumber evidence="2 13">2.7.7.49</ecNumber>
    </recommendedName>
    <alternativeName>
        <fullName evidence="13">Telomerase catalytic subunit</fullName>
    </alternativeName>
</protein>
<dbReference type="STRING" id="1314674.A0A0D7BEW9"/>
<dbReference type="InterPro" id="IPR021891">
    <property type="entry name" value="Telomerase_RBD"/>
</dbReference>
<keyword evidence="9 13" id="KW-0779">Telomere</keyword>
<comment type="subcellular location">
    <subcellularLocation>
        <location evidence="13">Nucleus</location>
    </subcellularLocation>
    <subcellularLocation>
        <location evidence="13">Chromosome</location>
        <location evidence="13">Telomere</location>
    </subcellularLocation>
</comment>
<dbReference type="GO" id="GO:0003720">
    <property type="term" value="F:telomerase activity"/>
    <property type="evidence" value="ECO:0007669"/>
    <property type="project" value="InterPro"/>
</dbReference>
<keyword evidence="17" id="KW-1185">Reference proteome</keyword>
<evidence type="ECO:0000313" key="17">
    <source>
        <dbReference type="Proteomes" id="UP000054007"/>
    </source>
</evidence>
<dbReference type="InterPro" id="IPR000477">
    <property type="entry name" value="RT_dom"/>
</dbReference>
<dbReference type="GO" id="GO:0070034">
    <property type="term" value="F:telomerase RNA binding"/>
    <property type="evidence" value="ECO:0007669"/>
    <property type="project" value="TreeGrafter"/>
</dbReference>
<keyword evidence="8 13" id="KW-0460">Magnesium</keyword>
<dbReference type="PANTHER" id="PTHR12066">
    <property type="entry name" value="TELOMERASE REVERSE TRANSCRIPTASE"/>
    <property type="match status" value="1"/>
</dbReference>
<gene>
    <name evidence="16" type="ORF">CYLTODRAFT_241785</name>
</gene>
<evidence type="ECO:0000256" key="5">
    <source>
        <dbReference type="ARBA" id="ARBA00022679"/>
    </source>
</evidence>
<evidence type="ECO:0000256" key="8">
    <source>
        <dbReference type="ARBA" id="ARBA00022842"/>
    </source>
</evidence>
<keyword evidence="11 13" id="KW-0539">Nucleus</keyword>
<keyword evidence="5 13" id="KW-0808">Transferase</keyword>
<dbReference type="EMBL" id="KN880490">
    <property type="protein sequence ID" value="KIY69092.1"/>
    <property type="molecule type" value="Genomic_DNA"/>
</dbReference>
<evidence type="ECO:0000256" key="11">
    <source>
        <dbReference type="ARBA" id="ARBA00023242"/>
    </source>
</evidence>
<evidence type="ECO:0000256" key="4">
    <source>
        <dbReference type="ARBA" id="ARBA00022454"/>
    </source>
</evidence>
<comment type="function">
    <text evidence="13">Telomerase is a ribonucleoprotein enzyme essential for the replication of chromosome termini in most eukaryotes. It elongates telomeres. It is a reverse transcriptase that adds simple sequence repeats to chromosome ends by copying a template sequence within the RNA component of the enzyme.</text>
</comment>
<feature type="region of interest" description="Disordered" evidence="14">
    <location>
        <begin position="262"/>
        <end position="288"/>
    </location>
</feature>
<evidence type="ECO:0000256" key="2">
    <source>
        <dbReference type="ARBA" id="ARBA00012493"/>
    </source>
</evidence>
<dbReference type="PANTHER" id="PTHR12066:SF0">
    <property type="entry name" value="TELOMERASE REVERSE TRANSCRIPTASE"/>
    <property type="match status" value="1"/>
</dbReference>
<dbReference type="Gene3D" id="1.10.132.70">
    <property type="match status" value="1"/>
</dbReference>
<feature type="compositionally biased region" description="Basic and acidic residues" evidence="14">
    <location>
        <begin position="272"/>
        <end position="288"/>
    </location>
</feature>
<dbReference type="GO" id="GO:0000781">
    <property type="term" value="C:chromosome, telomeric region"/>
    <property type="evidence" value="ECO:0007669"/>
    <property type="project" value="UniProtKB-SubCell"/>
</dbReference>
<comment type="catalytic activity">
    <reaction evidence="12 13">
        <text>DNA(n) + a 2'-deoxyribonucleoside 5'-triphosphate = DNA(n+1) + diphosphate</text>
        <dbReference type="Rhea" id="RHEA:22508"/>
        <dbReference type="Rhea" id="RHEA-COMP:17339"/>
        <dbReference type="Rhea" id="RHEA-COMP:17340"/>
        <dbReference type="ChEBI" id="CHEBI:33019"/>
        <dbReference type="ChEBI" id="CHEBI:61560"/>
        <dbReference type="ChEBI" id="CHEBI:173112"/>
        <dbReference type="EC" id="2.7.7.49"/>
    </reaction>
</comment>
<organism evidence="16 17">
    <name type="scientific">Cylindrobasidium torrendii FP15055 ss-10</name>
    <dbReference type="NCBI Taxonomy" id="1314674"/>
    <lineage>
        <taxon>Eukaryota</taxon>
        <taxon>Fungi</taxon>
        <taxon>Dikarya</taxon>
        <taxon>Basidiomycota</taxon>
        <taxon>Agaricomycotina</taxon>
        <taxon>Agaricomycetes</taxon>
        <taxon>Agaricomycetidae</taxon>
        <taxon>Agaricales</taxon>
        <taxon>Marasmiineae</taxon>
        <taxon>Physalacriaceae</taxon>
        <taxon>Cylindrobasidium</taxon>
    </lineage>
</organism>
<dbReference type="GO" id="GO:0046872">
    <property type="term" value="F:metal ion binding"/>
    <property type="evidence" value="ECO:0007669"/>
    <property type="project" value="UniProtKB-KW"/>
</dbReference>
<evidence type="ECO:0000256" key="10">
    <source>
        <dbReference type="ARBA" id="ARBA00022918"/>
    </source>
</evidence>
<dbReference type="OrthoDB" id="289721at2759"/>
<dbReference type="GO" id="GO:0007004">
    <property type="term" value="P:telomere maintenance via telomerase"/>
    <property type="evidence" value="ECO:0007669"/>
    <property type="project" value="TreeGrafter"/>
</dbReference>
<dbReference type="Pfam" id="PF12009">
    <property type="entry name" value="Telomerase_RBD"/>
    <property type="match status" value="1"/>
</dbReference>
<dbReference type="GO" id="GO:0000333">
    <property type="term" value="C:telomerase catalytic core complex"/>
    <property type="evidence" value="ECO:0007669"/>
    <property type="project" value="TreeGrafter"/>
</dbReference>
<keyword evidence="4 13" id="KW-0158">Chromosome</keyword>
<evidence type="ECO:0000256" key="9">
    <source>
        <dbReference type="ARBA" id="ARBA00022895"/>
    </source>
</evidence>
<evidence type="ECO:0000313" key="16">
    <source>
        <dbReference type="EMBL" id="KIY69092.1"/>
    </source>
</evidence>
<feature type="region of interest" description="Disordered" evidence="14">
    <location>
        <begin position="158"/>
        <end position="211"/>
    </location>
</feature>
<reference evidence="16 17" key="1">
    <citation type="journal article" date="2015" name="Fungal Genet. Biol.">
        <title>Evolution of novel wood decay mechanisms in Agaricales revealed by the genome sequences of Fistulina hepatica and Cylindrobasidium torrendii.</title>
        <authorList>
            <person name="Floudas D."/>
            <person name="Held B.W."/>
            <person name="Riley R."/>
            <person name="Nagy L.G."/>
            <person name="Koehler G."/>
            <person name="Ransdell A.S."/>
            <person name="Younus H."/>
            <person name="Chow J."/>
            <person name="Chiniquy J."/>
            <person name="Lipzen A."/>
            <person name="Tritt A."/>
            <person name="Sun H."/>
            <person name="Haridas S."/>
            <person name="LaButti K."/>
            <person name="Ohm R.A."/>
            <person name="Kues U."/>
            <person name="Blanchette R.A."/>
            <person name="Grigoriev I.V."/>
            <person name="Minto R.E."/>
            <person name="Hibbett D.S."/>
        </authorList>
    </citation>
    <scope>NUCLEOTIDE SEQUENCE [LARGE SCALE GENOMIC DNA]</scope>
    <source>
        <strain evidence="16 17">FP15055 ss-10</strain>
    </source>
</reference>
<keyword evidence="6 13" id="KW-0548">Nucleotidyltransferase</keyword>
<keyword evidence="10 13" id="KW-0695">RNA-directed DNA polymerase</keyword>
<dbReference type="SMART" id="SM00975">
    <property type="entry name" value="Telomerase_RBD"/>
    <property type="match status" value="1"/>
</dbReference>
<name>A0A0D7BEW9_9AGAR</name>
<evidence type="ECO:0000256" key="3">
    <source>
        <dbReference type="ARBA" id="ARBA00016182"/>
    </source>
</evidence>
<evidence type="ECO:0000256" key="7">
    <source>
        <dbReference type="ARBA" id="ARBA00022723"/>
    </source>
</evidence>
<evidence type="ECO:0000256" key="13">
    <source>
        <dbReference type="RuleBase" id="RU365061"/>
    </source>
</evidence>
<dbReference type="PROSITE" id="PS50878">
    <property type="entry name" value="RT_POL"/>
    <property type="match status" value="1"/>
</dbReference>
<accession>A0A0D7BEW9</accession>
<comment type="similarity">
    <text evidence="1 13">Belongs to the reverse transcriptase family. Telomerase subfamily.</text>
</comment>
<evidence type="ECO:0000256" key="14">
    <source>
        <dbReference type="SAM" id="MobiDB-lite"/>
    </source>
</evidence>
<keyword evidence="7 13" id="KW-0479">Metal-binding</keyword>